<feature type="compositionally biased region" description="Low complexity" evidence="1">
    <location>
        <begin position="52"/>
        <end position="65"/>
    </location>
</feature>
<keyword evidence="2" id="KW-0472">Membrane</keyword>
<evidence type="ECO:0000256" key="1">
    <source>
        <dbReference type="SAM" id="MobiDB-lite"/>
    </source>
</evidence>
<feature type="region of interest" description="Disordered" evidence="1">
    <location>
        <begin position="1"/>
        <end position="78"/>
    </location>
</feature>
<evidence type="ECO:0000313" key="4">
    <source>
        <dbReference type="Proteomes" id="UP001183619"/>
    </source>
</evidence>
<keyword evidence="2" id="KW-0812">Transmembrane</keyword>
<evidence type="ECO:0000313" key="3">
    <source>
        <dbReference type="EMBL" id="MDR7353925.1"/>
    </source>
</evidence>
<dbReference type="RefSeq" id="WP_277103852.1">
    <property type="nucleotide sequence ID" value="NZ_BAAAJS010000014.1"/>
</dbReference>
<keyword evidence="4" id="KW-1185">Reference proteome</keyword>
<proteinExistence type="predicted"/>
<evidence type="ECO:0000256" key="2">
    <source>
        <dbReference type="SAM" id="Phobius"/>
    </source>
</evidence>
<feature type="compositionally biased region" description="Polar residues" evidence="1">
    <location>
        <begin position="1"/>
        <end position="22"/>
    </location>
</feature>
<feature type="transmembrane region" description="Helical" evidence="2">
    <location>
        <begin position="122"/>
        <end position="144"/>
    </location>
</feature>
<keyword evidence="2" id="KW-1133">Transmembrane helix</keyword>
<comment type="caution">
    <text evidence="3">The sequence shown here is derived from an EMBL/GenBank/DDBJ whole genome shotgun (WGS) entry which is preliminary data.</text>
</comment>
<sequence length="190" mass="19093">MSSPFGNSGTNSFGQSQPNSGTQSPPSFGGGFGQQPSQQGFETAPSAFGQQPAPAGGSSSPFGASTPDTSFERDTPPALAAPATGPWGFVSAATVAAFVGLICGVLAPVIGGSATDSGFRMFAIAGWVLSGIIAFVLVGVHKVVDNKRKSAACYLENSTHVALTRLALAVGAIGVVITAIEISLWVSKVF</sequence>
<dbReference type="Proteomes" id="UP001183619">
    <property type="component" value="Unassembled WGS sequence"/>
</dbReference>
<name>A0ABU2B5N5_9CORY</name>
<reference evidence="3 4" key="1">
    <citation type="submission" date="2023-07" db="EMBL/GenBank/DDBJ databases">
        <title>Sequencing the genomes of 1000 actinobacteria strains.</title>
        <authorList>
            <person name="Klenk H.-P."/>
        </authorList>
    </citation>
    <scope>NUCLEOTIDE SEQUENCE [LARGE SCALE GENOMIC DNA]</scope>
    <source>
        <strain evidence="3 4">DSM 44508</strain>
    </source>
</reference>
<protein>
    <submittedName>
        <fullName evidence="3">Uncharacterized protein</fullName>
    </submittedName>
</protein>
<organism evidence="3 4">
    <name type="scientific">Corynebacterium felinum</name>
    <dbReference type="NCBI Taxonomy" id="131318"/>
    <lineage>
        <taxon>Bacteria</taxon>
        <taxon>Bacillati</taxon>
        <taxon>Actinomycetota</taxon>
        <taxon>Actinomycetes</taxon>
        <taxon>Mycobacteriales</taxon>
        <taxon>Corynebacteriaceae</taxon>
        <taxon>Corynebacterium</taxon>
    </lineage>
</organism>
<feature type="transmembrane region" description="Helical" evidence="2">
    <location>
        <begin position="87"/>
        <end position="110"/>
    </location>
</feature>
<feature type="transmembrane region" description="Helical" evidence="2">
    <location>
        <begin position="164"/>
        <end position="186"/>
    </location>
</feature>
<accession>A0ABU2B5N5</accession>
<dbReference type="EMBL" id="JAVDYF010000001">
    <property type="protein sequence ID" value="MDR7353925.1"/>
    <property type="molecule type" value="Genomic_DNA"/>
</dbReference>
<gene>
    <name evidence="3" type="ORF">J2S37_000463</name>
</gene>